<feature type="domain" description="Protein kinase" evidence="22">
    <location>
        <begin position="742"/>
        <end position="1036"/>
    </location>
</feature>
<dbReference type="GO" id="GO:0005886">
    <property type="term" value="C:plasma membrane"/>
    <property type="evidence" value="ECO:0007669"/>
    <property type="project" value="UniProtKB-SubCell"/>
</dbReference>
<dbReference type="FunFam" id="3.80.10.10:FF:000041">
    <property type="entry name" value="LRR receptor-like serine/threonine-protein kinase ERECTA"/>
    <property type="match status" value="1"/>
</dbReference>
<evidence type="ECO:0000256" key="17">
    <source>
        <dbReference type="ARBA" id="ARBA00023180"/>
    </source>
</evidence>
<dbReference type="OrthoDB" id="2021138at2759"/>
<evidence type="ECO:0000256" key="10">
    <source>
        <dbReference type="ARBA" id="ARBA00022729"/>
    </source>
</evidence>
<dbReference type="GO" id="GO:0006952">
    <property type="term" value="P:defense response"/>
    <property type="evidence" value="ECO:0007669"/>
    <property type="project" value="UniProtKB-ARBA"/>
</dbReference>
<keyword evidence="16 21" id="KW-0472">Membrane</keyword>
<comment type="catalytic activity">
    <reaction evidence="18">
        <text>L-threonyl-[protein] + ATP = O-phospho-L-threonyl-[protein] + ADP + H(+)</text>
        <dbReference type="Rhea" id="RHEA:46608"/>
        <dbReference type="Rhea" id="RHEA-COMP:11060"/>
        <dbReference type="Rhea" id="RHEA-COMP:11605"/>
        <dbReference type="ChEBI" id="CHEBI:15378"/>
        <dbReference type="ChEBI" id="CHEBI:30013"/>
        <dbReference type="ChEBI" id="CHEBI:30616"/>
        <dbReference type="ChEBI" id="CHEBI:61977"/>
        <dbReference type="ChEBI" id="CHEBI:456216"/>
        <dbReference type="EC" id="2.7.11.1"/>
    </reaction>
</comment>
<dbReference type="EC" id="2.7.11.1" evidence="3"/>
<dbReference type="InterPro" id="IPR008271">
    <property type="entry name" value="Ser/Thr_kinase_AS"/>
</dbReference>
<keyword evidence="9 21" id="KW-0812">Transmembrane</keyword>
<dbReference type="FunFam" id="3.80.10.10:FF:000453">
    <property type="entry name" value="Leucine-rich receptor-like protein kinase family protein"/>
    <property type="match status" value="1"/>
</dbReference>
<keyword evidence="14 20" id="KW-0067">ATP-binding</keyword>
<keyword evidence="4" id="KW-1003">Cell membrane</keyword>
<proteinExistence type="inferred from homology"/>
<evidence type="ECO:0000256" key="14">
    <source>
        <dbReference type="ARBA" id="ARBA00022840"/>
    </source>
</evidence>
<dbReference type="EMBL" id="BKCP01002336">
    <property type="protein sequence ID" value="GER28210.1"/>
    <property type="molecule type" value="Genomic_DNA"/>
</dbReference>
<dbReference type="Gene3D" id="3.30.200.20">
    <property type="entry name" value="Phosphorylase Kinase, domain 1"/>
    <property type="match status" value="1"/>
</dbReference>
<keyword evidence="23" id="KW-0675">Receptor</keyword>
<dbReference type="PROSITE" id="PS00107">
    <property type="entry name" value="PROTEIN_KINASE_ATP"/>
    <property type="match status" value="1"/>
</dbReference>
<evidence type="ECO:0000256" key="3">
    <source>
        <dbReference type="ARBA" id="ARBA00012513"/>
    </source>
</evidence>
<comment type="similarity">
    <text evidence="2">Belongs to the protein kinase superfamily. Ser/Thr protein kinase family.</text>
</comment>
<protein>
    <recommendedName>
        <fullName evidence="3">non-specific serine/threonine protein kinase</fullName>
        <ecNumber evidence="3">2.7.11.1</ecNumber>
    </recommendedName>
</protein>
<dbReference type="InterPro" id="IPR000719">
    <property type="entry name" value="Prot_kinase_dom"/>
</dbReference>
<dbReference type="FunFam" id="3.80.10.10:FF:000233">
    <property type="entry name" value="Leucine-rich repeat receptor-like protein kinase TDR"/>
    <property type="match status" value="1"/>
</dbReference>
<dbReference type="SMART" id="SM00369">
    <property type="entry name" value="LRR_TYP"/>
    <property type="match status" value="7"/>
</dbReference>
<dbReference type="PROSITE" id="PS50011">
    <property type="entry name" value="PROTEIN_KINASE_DOM"/>
    <property type="match status" value="1"/>
</dbReference>
<dbReference type="SUPFAM" id="SSF52058">
    <property type="entry name" value="L domain-like"/>
    <property type="match status" value="1"/>
</dbReference>
<keyword evidence="12 20" id="KW-0547">Nucleotide-binding</keyword>
<evidence type="ECO:0000256" key="18">
    <source>
        <dbReference type="ARBA" id="ARBA00047899"/>
    </source>
</evidence>
<evidence type="ECO:0000256" key="13">
    <source>
        <dbReference type="ARBA" id="ARBA00022777"/>
    </source>
</evidence>
<dbReference type="Proteomes" id="UP000325081">
    <property type="component" value="Unassembled WGS sequence"/>
</dbReference>
<evidence type="ECO:0000256" key="20">
    <source>
        <dbReference type="PROSITE-ProRule" id="PRU10141"/>
    </source>
</evidence>
<accession>A0A5A7P615</accession>
<evidence type="ECO:0000256" key="19">
    <source>
        <dbReference type="ARBA" id="ARBA00048679"/>
    </source>
</evidence>
<dbReference type="Gene3D" id="3.80.10.10">
    <property type="entry name" value="Ribonuclease Inhibitor"/>
    <property type="match status" value="4"/>
</dbReference>
<sequence length="1036" mass="115239">MTDYQNKVLNVITEAIILLLTFINIVNSSPTPDDPARILLHVMQNQIHDPLGQLADWRNSTRPCNWTGISCGRRGKNVISINLSGFNLSGPFPADFCRIPTLKVLDLSNNYLTGRVDLSNCWTLVSLNLSLNVFVESLPNFSPHFTNLTTLDLAMNNFSGEIPVSFATLTRLQHLNLGGNFLNGTLPDFSPHFTDLTTLDLASNNFLGEIPVSFATLTRLQFLNLGGNFLNGPVPEFLFNMTELTHLYISYNPFHPSPLPRNIGRLTKLVEFEAMNSNLVGEIPDSIGNLKYISNFDVSTNKLHGPIPASIGGMTRVEQIELYDNWLSGEIPDAFSNLTSLRRVDFSQNRLTGKIPVSLAALPLGSLQLRDNLLEGEIPKVLARNPELYELKLYNNSLSGEVPAEMGMHSDLEEFDVSTNKLTGPLPPNLCSRKRLARLILFTNMFSGKIPDSYGECGSLIRVRMQDNELSGVVPNGLWSLGNLNHLELTNNKLEGPIPQSVSAMKSLQQLSIAENRFSGQLPQGICGLRGLMRFYSGGNKFSGELPRCINRLANLTDLHMEGNNLSGEIPRNMDVMAELTQLDLSRNRLSGPVPSDLGNLPQLTYLNLSNNMLSGEIPEDLAKLKLSVFDLSNNRLQGSIPTLLDTNTFLSGLIGNPGLCSYYNTLNKDFNPCTRPKKRAHKSFLLTGLLSAASLIPVALVVWLVMRTKNCFKFDRKGNQTWKITAFQKVDLDEEDVLASLTAENVIGSGGSGCVYRVVLKSGQTVAAKKLWEGNLEEPEQAFRAEMETMGNIRHLNIVKLLFSCISEDYRILVYEYMENGSLADVLYGEGRGALIDWPKRFSIALGTAQGLAYLHHDCVPAILHRDLKSNNILLDEEFRPKVADFGLAKVLKREVNESGQTMSHVAGSYGYIAPEYAYTLKVTEKSDVYSFGIVLLELLTGKRPNDDCFGENMSIVKWVKDIALPCLKRVPTRDPSGNRSNIVSLNRILDSRIHPDTIEYEEVKKVLNVAFLCTTQLPDRRPSMRRVVELLKKR</sequence>
<keyword evidence="15 21" id="KW-1133">Transmembrane helix</keyword>
<evidence type="ECO:0000256" key="15">
    <source>
        <dbReference type="ARBA" id="ARBA00022989"/>
    </source>
</evidence>
<feature type="binding site" evidence="20">
    <location>
        <position position="771"/>
    </location>
    <ligand>
        <name>ATP</name>
        <dbReference type="ChEBI" id="CHEBI:30616"/>
    </ligand>
</feature>
<dbReference type="GO" id="GO:0051707">
    <property type="term" value="P:response to other organism"/>
    <property type="evidence" value="ECO:0007669"/>
    <property type="project" value="UniProtKB-ARBA"/>
</dbReference>
<keyword evidence="24" id="KW-1185">Reference proteome</keyword>
<dbReference type="GO" id="GO:0009791">
    <property type="term" value="P:post-embryonic development"/>
    <property type="evidence" value="ECO:0007669"/>
    <property type="project" value="UniProtKB-ARBA"/>
</dbReference>
<dbReference type="PROSITE" id="PS00108">
    <property type="entry name" value="PROTEIN_KINASE_ST"/>
    <property type="match status" value="1"/>
</dbReference>
<dbReference type="PANTHER" id="PTHR48056">
    <property type="entry name" value="LRR RECEPTOR-LIKE SERINE/THREONINE-PROTEIN KINASE-RELATED"/>
    <property type="match status" value="1"/>
</dbReference>
<dbReference type="PROSITE" id="PS51450">
    <property type="entry name" value="LRR"/>
    <property type="match status" value="1"/>
</dbReference>
<dbReference type="AlphaFoldDB" id="A0A5A7P615"/>
<dbReference type="InterPro" id="IPR050647">
    <property type="entry name" value="Plant_LRR-RLKs"/>
</dbReference>
<dbReference type="SUPFAM" id="SSF56112">
    <property type="entry name" value="Protein kinase-like (PK-like)"/>
    <property type="match status" value="1"/>
</dbReference>
<dbReference type="Pfam" id="PF13855">
    <property type="entry name" value="LRR_8"/>
    <property type="match status" value="2"/>
</dbReference>
<keyword evidence="5" id="KW-0723">Serine/threonine-protein kinase</keyword>
<keyword evidence="11" id="KW-0677">Repeat</keyword>
<comment type="subcellular location">
    <subcellularLocation>
        <location evidence="1">Cell membrane</location>
        <topology evidence="1">Single-pass membrane protein</topology>
    </subcellularLocation>
</comment>
<dbReference type="Pfam" id="PF00560">
    <property type="entry name" value="LRR_1"/>
    <property type="match status" value="6"/>
</dbReference>
<comment type="caution">
    <text evidence="23">The sequence shown here is derived from an EMBL/GenBank/DDBJ whole genome shotgun (WGS) entry which is preliminary data.</text>
</comment>
<evidence type="ECO:0000256" key="1">
    <source>
        <dbReference type="ARBA" id="ARBA00004162"/>
    </source>
</evidence>
<evidence type="ECO:0000256" key="2">
    <source>
        <dbReference type="ARBA" id="ARBA00008684"/>
    </source>
</evidence>
<keyword evidence="6" id="KW-0597">Phosphoprotein</keyword>
<evidence type="ECO:0000256" key="6">
    <source>
        <dbReference type="ARBA" id="ARBA00022553"/>
    </source>
</evidence>
<dbReference type="Pfam" id="PF08263">
    <property type="entry name" value="LRRNT_2"/>
    <property type="match status" value="1"/>
</dbReference>
<dbReference type="SMART" id="SM00220">
    <property type="entry name" value="S_TKc"/>
    <property type="match status" value="1"/>
</dbReference>
<evidence type="ECO:0000256" key="11">
    <source>
        <dbReference type="ARBA" id="ARBA00022737"/>
    </source>
</evidence>
<gene>
    <name evidence="23" type="ORF">STAS_03980</name>
</gene>
<evidence type="ECO:0000256" key="8">
    <source>
        <dbReference type="ARBA" id="ARBA00022679"/>
    </source>
</evidence>
<dbReference type="GO" id="GO:0004674">
    <property type="term" value="F:protein serine/threonine kinase activity"/>
    <property type="evidence" value="ECO:0007669"/>
    <property type="project" value="UniProtKB-KW"/>
</dbReference>
<evidence type="ECO:0000256" key="5">
    <source>
        <dbReference type="ARBA" id="ARBA00022527"/>
    </source>
</evidence>
<feature type="transmembrane region" description="Helical" evidence="21">
    <location>
        <begin position="685"/>
        <end position="707"/>
    </location>
</feature>
<dbReference type="InterPro" id="IPR017441">
    <property type="entry name" value="Protein_kinase_ATP_BS"/>
</dbReference>
<dbReference type="GO" id="GO:0005524">
    <property type="term" value="F:ATP binding"/>
    <property type="evidence" value="ECO:0007669"/>
    <property type="project" value="UniProtKB-UniRule"/>
</dbReference>
<dbReference type="InterPro" id="IPR032675">
    <property type="entry name" value="LRR_dom_sf"/>
</dbReference>
<evidence type="ECO:0000256" key="9">
    <source>
        <dbReference type="ARBA" id="ARBA00022692"/>
    </source>
</evidence>
<dbReference type="InterPro" id="IPR011009">
    <property type="entry name" value="Kinase-like_dom_sf"/>
</dbReference>
<evidence type="ECO:0000256" key="21">
    <source>
        <dbReference type="SAM" id="Phobius"/>
    </source>
</evidence>
<evidence type="ECO:0000313" key="24">
    <source>
        <dbReference type="Proteomes" id="UP000325081"/>
    </source>
</evidence>
<evidence type="ECO:0000256" key="12">
    <source>
        <dbReference type="ARBA" id="ARBA00022741"/>
    </source>
</evidence>
<keyword evidence="13 23" id="KW-0418">Kinase</keyword>
<dbReference type="GO" id="GO:0033612">
    <property type="term" value="F:receptor serine/threonine kinase binding"/>
    <property type="evidence" value="ECO:0007669"/>
    <property type="project" value="TreeGrafter"/>
</dbReference>
<keyword evidence="17" id="KW-0325">Glycoprotein</keyword>
<dbReference type="SUPFAM" id="SSF52047">
    <property type="entry name" value="RNI-like"/>
    <property type="match status" value="1"/>
</dbReference>
<dbReference type="Gene3D" id="1.10.510.10">
    <property type="entry name" value="Transferase(Phosphotransferase) domain 1"/>
    <property type="match status" value="1"/>
</dbReference>
<reference evidence="24" key="1">
    <citation type="journal article" date="2019" name="Curr. Biol.">
        <title>Genome Sequence of Striga asiatica Provides Insight into the Evolution of Plant Parasitism.</title>
        <authorList>
            <person name="Yoshida S."/>
            <person name="Kim S."/>
            <person name="Wafula E.K."/>
            <person name="Tanskanen J."/>
            <person name="Kim Y.M."/>
            <person name="Honaas L."/>
            <person name="Yang Z."/>
            <person name="Spallek T."/>
            <person name="Conn C.E."/>
            <person name="Ichihashi Y."/>
            <person name="Cheong K."/>
            <person name="Cui S."/>
            <person name="Der J.P."/>
            <person name="Gundlach H."/>
            <person name="Jiao Y."/>
            <person name="Hori C."/>
            <person name="Ishida J.K."/>
            <person name="Kasahara H."/>
            <person name="Kiba T."/>
            <person name="Kim M.S."/>
            <person name="Koo N."/>
            <person name="Laohavisit A."/>
            <person name="Lee Y.H."/>
            <person name="Lumba S."/>
            <person name="McCourt P."/>
            <person name="Mortimer J.C."/>
            <person name="Mutuku J.M."/>
            <person name="Nomura T."/>
            <person name="Sasaki-Sekimoto Y."/>
            <person name="Seto Y."/>
            <person name="Wang Y."/>
            <person name="Wakatake T."/>
            <person name="Sakakibara H."/>
            <person name="Demura T."/>
            <person name="Yamaguchi S."/>
            <person name="Yoneyama K."/>
            <person name="Manabe R.I."/>
            <person name="Nelson D.C."/>
            <person name="Schulman A.H."/>
            <person name="Timko M.P."/>
            <person name="dePamphilis C.W."/>
            <person name="Choi D."/>
            <person name="Shirasu K."/>
        </authorList>
    </citation>
    <scope>NUCLEOTIDE SEQUENCE [LARGE SCALE GENOMIC DNA]</scope>
    <source>
        <strain evidence="24">cv. UVA1</strain>
    </source>
</reference>
<keyword evidence="7" id="KW-0433">Leucine-rich repeat</keyword>
<dbReference type="InterPro" id="IPR013210">
    <property type="entry name" value="LRR_N_plant-typ"/>
</dbReference>
<dbReference type="PRINTS" id="PR00019">
    <property type="entry name" value="LEURICHRPT"/>
</dbReference>
<dbReference type="FunFam" id="1.10.510.10:FF:000417">
    <property type="entry name" value="Leucine-rich repeat receptor-like protein kinase"/>
    <property type="match status" value="1"/>
</dbReference>
<name>A0A5A7P615_STRAF</name>
<keyword evidence="8" id="KW-0808">Transferase</keyword>
<evidence type="ECO:0000256" key="7">
    <source>
        <dbReference type="ARBA" id="ARBA00022614"/>
    </source>
</evidence>
<comment type="catalytic activity">
    <reaction evidence="19">
        <text>L-seryl-[protein] + ATP = O-phospho-L-seryl-[protein] + ADP + H(+)</text>
        <dbReference type="Rhea" id="RHEA:17989"/>
        <dbReference type="Rhea" id="RHEA-COMP:9863"/>
        <dbReference type="Rhea" id="RHEA-COMP:11604"/>
        <dbReference type="ChEBI" id="CHEBI:15378"/>
        <dbReference type="ChEBI" id="CHEBI:29999"/>
        <dbReference type="ChEBI" id="CHEBI:30616"/>
        <dbReference type="ChEBI" id="CHEBI:83421"/>
        <dbReference type="ChEBI" id="CHEBI:456216"/>
        <dbReference type="EC" id="2.7.11.1"/>
    </reaction>
</comment>
<dbReference type="PANTHER" id="PTHR48056:SF35">
    <property type="entry name" value="LRR RECEPTOR-LIKE SERINE_THREONINE-PROTEIN KINASE HSL2"/>
    <property type="match status" value="1"/>
</dbReference>
<organism evidence="23 24">
    <name type="scientific">Striga asiatica</name>
    <name type="common">Asiatic witchweed</name>
    <name type="synonym">Buchnera asiatica</name>
    <dbReference type="NCBI Taxonomy" id="4170"/>
    <lineage>
        <taxon>Eukaryota</taxon>
        <taxon>Viridiplantae</taxon>
        <taxon>Streptophyta</taxon>
        <taxon>Embryophyta</taxon>
        <taxon>Tracheophyta</taxon>
        <taxon>Spermatophyta</taxon>
        <taxon>Magnoliopsida</taxon>
        <taxon>eudicotyledons</taxon>
        <taxon>Gunneridae</taxon>
        <taxon>Pentapetalae</taxon>
        <taxon>asterids</taxon>
        <taxon>lamiids</taxon>
        <taxon>Lamiales</taxon>
        <taxon>Orobanchaceae</taxon>
        <taxon>Buchnereae</taxon>
        <taxon>Striga</taxon>
    </lineage>
</organism>
<evidence type="ECO:0000256" key="4">
    <source>
        <dbReference type="ARBA" id="ARBA00022475"/>
    </source>
</evidence>
<evidence type="ECO:0000256" key="16">
    <source>
        <dbReference type="ARBA" id="ARBA00023136"/>
    </source>
</evidence>
<evidence type="ECO:0000259" key="22">
    <source>
        <dbReference type="PROSITE" id="PS50011"/>
    </source>
</evidence>
<dbReference type="InterPro" id="IPR003591">
    <property type="entry name" value="Leu-rich_rpt_typical-subtyp"/>
</dbReference>
<dbReference type="InterPro" id="IPR001611">
    <property type="entry name" value="Leu-rich_rpt"/>
</dbReference>
<evidence type="ECO:0000313" key="23">
    <source>
        <dbReference type="EMBL" id="GER28210.1"/>
    </source>
</evidence>
<keyword evidence="10" id="KW-0732">Signal</keyword>
<dbReference type="Pfam" id="PF00069">
    <property type="entry name" value="Pkinase"/>
    <property type="match status" value="1"/>
</dbReference>